<keyword evidence="2" id="KW-0812">Transmembrane</keyword>
<feature type="region of interest" description="Disordered" evidence="1">
    <location>
        <begin position="386"/>
        <end position="407"/>
    </location>
</feature>
<reference evidence="3 4" key="1">
    <citation type="submission" date="2019-07" db="EMBL/GenBank/DDBJ databases">
        <authorList>
            <person name="Jastrzebski P J."/>
            <person name="Paukszto L."/>
            <person name="Jastrzebski P J."/>
        </authorList>
    </citation>
    <scope>NUCLEOTIDE SEQUENCE [LARGE SCALE GENOMIC DNA]</scope>
    <source>
        <strain evidence="3 4">WMS-il1</strain>
    </source>
</reference>
<protein>
    <submittedName>
        <fullName evidence="3">Uncharacterized protein</fullName>
    </submittedName>
</protein>
<gene>
    <name evidence="3" type="ORF">WMSIL1_LOCUS8604</name>
</gene>
<evidence type="ECO:0000256" key="2">
    <source>
        <dbReference type="SAM" id="Phobius"/>
    </source>
</evidence>
<feature type="compositionally biased region" description="Polar residues" evidence="1">
    <location>
        <begin position="491"/>
        <end position="506"/>
    </location>
</feature>
<dbReference type="AlphaFoldDB" id="A0A564YRT6"/>
<dbReference type="EMBL" id="CABIJS010000333">
    <property type="protein sequence ID" value="VUZ49418.1"/>
    <property type="molecule type" value="Genomic_DNA"/>
</dbReference>
<evidence type="ECO:0000313" key="3">
    <source>
        <dbReference type="EMBL" id="VUZ49418.1"/>
    </source>
</evidence>
<evidence type="ECO:0000256" key="1">
    <source>
        <dbReference type="SAM" id="MobiDB-lite"/>
    </source>
</evidence>
<organism evidence="3 4">
    <name type="scientific">Hymenolepis diminuta</name>
    <name type="common">Rat tapeworm</name>
    <dbReference type="NCBI Taxonomy" id="6216"/>
    <lineage>
        <taxon>Eukaryota</taxon>
        <taxon>Metazoa</taxon>
        <taxon>Spiralia</taxon>
        <taxon>Lophotrochozoa</taxon>
        <taxon>Platyhelminthes</taxon>
        <taxon>Cestoda</taxon>
        <taxon>Eucestoda</taxon>
        <taxon>Cyclophyllidea</taxon>
        <taxon>Hymenolepididae</taxon>
        <taxon>Hymenolepis</taxon>
    </lineage>
</organism>
<keyword evidence="2" id="KW-1133">Transmembrane helix</keyword>
<evidence type="ECO:0000313" key="4">
    <source>
        <dbReference type="Proteomes" id="UP000321570"/>
    </source>
</evidence>
<feature type="transmembrane region" description="Helical" evidence="2">
    <location>
        <begin position="284"/>
        <end position="306"/>
    </location>
</feature>
<proteinExistence type="predicted"/>
<feature type="region of interest" description="Disordered" evidence="1">
    <location>
        <begin position="482"/>
        <end position="516"/>
    </location>
</feature>
<name>A0A564YRT6_HYMDI</name>
<keyword evidence="4" id="KW-1185">Reference proteome</keyword>
<accession>A0A564YRT6</accession>
<sequence length="557" mass="63755">MITIQTRSCNNPILNPVLILLLTASVTSRTVLISIPPCFGISSTVHTSELHPMHEGTAYTLKTPLEGIPLNSNLSSKSLFPQACNYAFTLPTHPQYHSLTTFIKRFELNTTRIDAFVNLVFIGGSKIISSVQITKFSTPIVNVYLDTKSWQRKETLIYMFLMHNLHSKAATLHLDITLTPTYLCFLNALQHIGSHVKLRNPGERTLPGLGEIFHYGWLLCTTPVKPQGLNYNISYRYMAFCIDYRLSCDGNVNCPARRMLFSSSLLSADESSADLVCYAPSINWFLIAIVIFSTCNVLILCLINYVRVLRRYSPQQYLRLRNRCLRYSFLCLPTPLRYRVSGFTQPSPRTGVNISSLKVPISPPTYSSVEEAEIYNQKSSKIRCGKRRTQSPIIPKSGNSLPPSYSDAEDEIEVIPNRVIQKMHTLNAVRPLHSRRIRRTISPLTKPLSSRYRRSRNDINLRVEFRALLRRMLNGRRDRMRNVQQNQVQQASDTNQEQLPSQTIEESSAPPPNYTEFLSGDFPRFPEIVLIDYIRPPPSDRVQTIYCGRHRRHIRRF</sequence>
<keyword evidence="2" id="KW-0472">Membrane</keyword>
<dbReference type="Proteomes" id="UP000321570">
    <property type="component" value="Unassembled WGS sequence"/>
</dbReference>